<protein>
    <submittedName>
        <fullName evidence="2">Uncharacterized protein</fullName>
    </submittedName>
</protein>
<comment type="caution">
    <text evidence="2">The sequence shown here is derived from an EMBL/GenBank/DDBJ whole genome shotgun (WGS) entry which is preliminary data.</text>
</comment>
<name>A0ABQ9JQF4_9CUCU</name>
<organism evidence="2 3">
    <name type="scientific">Molorchus minor</name>
    <dbReference type="NCBI Taxonomy" id="1323400"/>
    <lineage>
        <taxon>Eukaryota</taxon>
        <taxon>Metazoa</taxon>
        <taxon>Ecdysozoa</taxon>
        <taxon>Arthropoda</taxon>
        <taxon>Hexapoda</taxon>
        <taxon>Insecta</taxon>
        <taxon>Pterygota</taxon>
        <taxon>Neoptera</taxon>
        <taxon>Endopterygota</taxon>
        <taxon>Coleoptera</taxon>
        <taxon>Polyphaga</taxon>
        <taxon>Cucujiformia</taxon>
        <taxon>Chrysomeloidea</taxon>
        <taxon>Cerambycidae</taxon>
        <taxon>Lamiinae</taxon>
        <taxon>Monochamini</taxon>
        <taxon>Molorchus</taxon>
    </lineage>
</organism>
<feature type="compositionally biased region" description="Basic and acidic residues" evidence="1">
    <location>
        <begin position="9"/>
        <end position="22"/>
    </location>
</feature>
<keyword evidence="3" id="KW-1185">Reference proteome</keyword>
<evidence type="ECO:0000256" key="1">
    <source>
        <dbReference type="SAM" id="MobiDB-lite"/>
    </source>
</evidence>
<evidence type="ECO:0000313" key="3">
    <source>
        <dbReference type="Proteomes" id="UP001162164"/>
    </source>
</evidence>
<dbReference type="Proteomes" id="UP001162164">
    <property type="component" value="Unassembled WGS sequence"/>
</dbReference>
<feature type="compositionally biased region" description="Basic and acidic residues" evidence="1">
    <location>
        <begin position="74"/>
        <end position="83"/>
    </location>
</feature>
<dbReference type="EMBL" id="JAPWTJ010000255">
    <property type="protein sequence ID" value="KAJ8980509.1"/>
    <property type="molecule type" value="Genomic_DNA"/>
</dbReference>
<gene>
    <name evidence="2" type="ORF">NQ317_007929</name>
</gene>
<accession>A0ABQ9JQF4</accession>
<evidence type="ECO:0000313" key="2">
    <source>
        <dbReference type="EMBL" id="KAJ8980509.1"/>
    </source>
</evidence>
<proteinExistence type="predicted"/>
<reference evidence="2" key="1">
    <citation type="journal article" date="2023" name="Insect Mol. Biol.">
        <title>Genome sequencing provides insights into the evolution of gene families encoding plant cell wall-degrading enzymes in longhorned beetles.</title>
        <authorList>
            <person name="Shin N.R."/>
            <person name="Okamura Y."/>
            <person name="Kirsch R."/>
            <person name="Pauchet Y."/>
        </authorList>
    </citation>
    <scope>NUCLEOTIDE SEQUENCE</scope>
    <source>
        <strain evidence="2">MMC_N1</strain>
    </source>
</reference>
<feature type="region of interest" description="Disordered" evidence="1">
    <location>
        <begin position="1"/>
        <end position="22"/>
    </location>
</feature>
<feature type="region of interest" description="Disordered" evidence="1">
    <location>
        <begin position="53"/>
        <end position="83"/>
    </location>
</feature>
<sequence length="723" mass="81149">MQELLEIASGKKEASAREQTEEVHKMSVKVQCHHHLGQFLWVLGYRELSNHPPGPHHRPDILATSAPSPASSRGCEDGSHVTRDSANEGRDFYASVVMLTAVADVSAWLGVLLSVFFEILDNLRRLSKLCPLLSLITQLRVVPNGVAAGSRAGPCRALCKGSPIRCDVPADPNAHLPLVISKDSGQPSSMEMGQVQKHKRLFVNSEAFIAQQLKNCDINVEDSDSDNQLSQKANITPATPSQNLEIKYKNSQEENTKPEEEVVRKRRRKFLRETQKTRDSTNSRASEVSIGSYTTYYTTQMQIILFYHNLSDFSKINTLQQPPPPPLPPPPCQLLQVQCDEAIVYGPPNNPEVQALLQTICKSCSTWIYSNPSNPRNDLIKRKAAVCGRHREATPIERELRLEPTQPSYGHLWLMPLQAIELHQQQPSAPFLMLAHKTRFSIVQPTTQIVLHSSRIKTERHTAVSNLLVLIKAAVCGRHREATPIEQGAELEPTQPSYGHLCRLSEMQLSQKSLLKTLHSSRANAPTGIELHQQQPSAPFLMLAHKTRFSIVQPTTQIVLHSSRIKTERHTAVSNFSSRSIGVASRCLPHKRRLLTVSEDIAMTQAKTLDVTSSLPWLPHYRPGIQRKNVPEQAIEMVLLSISQSTMAQYNTMKLWWEFCQMNKYSDFNSGVKEVMEFLQNMYMLDTKPFKYGTFNSYRSALALISPGNIGENLIFEKGFKGA</sequence>